<accession>A0A3A4NX03</accession>
<proteinExistence type="predicted"/>
<dbReference type="AlphaFoldDB" id="A0A3A4NX03"/>
<evidence type="ECO:0000313" key="2">
    <source>
        <dbReference type="EMBL" id="RJP24977.1"/>
    </source>
</evidence>
<evidence type="ECO:0000259" key="1">
    <source>
        <dbReference type="Pfam" id="PF09346"/>
    </source>
</evidence>
<reference evidence="2 3" key="1">
    <citation type="journal article" date="2017" name="ISME J.">
        <title>Energy and carbon metabolisms in a deep terrestrial subsurface fluid microbial community.</title>
        <authorList>
            <person name="Momper L."/>
            <person name="Jungbluth S.P."/>
            <person name="Lee M.D."/>
            <person name="Amend J.P."/>
        </authorList>
    </citation>
    <scope>NUCLEOTIDE SEQUENCE [LARGE SCALE GENOMIC DNA]</scope>
    <source>
        <strain evidence="2">SURF_5</strain>
    </source>
</reference>
<dbReference type="SUPFAM" id="SSF160631">
    <property type="entry name" value="SMI1/KNR4-like"/>
    <property type="match status" value="1"/>
</dbReference>
<dbReference type="EMBL" id="QZKU01000027">
    <property type="protein sequence ID" value="RJP24977.1"/>
    <property type="molecule type" value="Genomic_DNA"/>
</dbReference>
<comment type="caution">
    <text evidence="2">The sequence shown here is derived from an EMBL/GenBank/DDBJ whole genome shotgun (WGS) entry which is preliminary data.</text>
</comment>
<dbReference type="Proteomes" id="UP000265882">
    <property type="component" value="Unassembled WGS sequence"/>
</dbReference>
<dbReference type="InterPro" id="IPR037883">
    <property type="entry name" value="Knr4/Smi1-like_sf"/>
</dbReference>
<dbReference type="InterPro" id="IPR018958">
    <property type="entry name" value="Knr4/Smi1-like_dom"/>
</dbReference>
<protein>
    <recommendedName>
        <fullName evidence="1">Knr4/Smi1-like domain-containing protein</fullName>
    </recommendedName>
</protein>
<gene>
    <name evidence="2" type="ORF">C4520_03090</name>
</gene>
<organism evidence="2 3">
    <name type="scientific">Abyssobacteria bacterium (strain SURF_5)</name>
    <dbReference type="NCBI Taxonomy" id="2093360"/>
    <lineage>
        <taxon>Bacteria</taxon>
        <taxon>Pseudomonadati</taxon>
        <taxon>Candidatus Hydrogenedentota</taxon>
        <taxon>Candidatus Abyssobacteria</taxon>
    </lineage>
</organism>
<name>A0A3A4NX03_ABYX5</name>
<dbReference type="Pfam" id="PF09346">
    <property type="entry name" value="SMI1_KNR4"/>
    <property type="match status" value="1"/>
</dbReference>
<evidence type="ECO:0000313" key="3">
    <source>
        <dbReference type="Proteomes" id="UP000265882"/>
    </source>
</evidence>
<feature type="domain" description="Knr4/Smi1-like" evidence="1">
    <location>
        <begin position="24"/>
        <end position="128"/>
    </location>
</feature>
<sequence>MFELPASPKQILEKHTHLITLFPGLSEQELDRFRKRLGGYLPAEINELLIYSTGFIYAQERAICFTGHEDFAFEEAFPCSIAVLPDGLGNFWVVDINKEDGAWGPVFYVCHDPAVVVVQAPELASFLLQVLQPLEGVPKNALDYVSKKAAFTIWRQDPWLMPYNDPRIPQDPLVSDFAKQLLQNCRIADLRRKEIGSGFRWGASRGTAQIWD</sequence>